<sequence>MSPPPHSKPRSAGLTLDAPSKQFFFDLLQKATSPSAIGNAEYNRNKNKKKLIYFQFAYISELEIIRRIVDEEAFELAAHFPDNQKKLIKAMLSKVQENCILKILE</sequence>
<dbReference type="EMBL" id="SNRW01006620">
    <property type="protein sequence ID" value="KAA6382729.1"/>
    <property type="molecule type" value="Genomic_DNA"/>
</dbReference>
<dbReference type="AlphaFoldDB" id="A0A5J4VK70"/>
<proteinExistence type="predicted"/>
<reference evidence="1 2" key="1">
    <citation type="submission" date="2019-03" db="EMBL/GenBank/DDBJ databases">
        <title>Single cell metagenomics reveals metabolic interactions within the superorganism composed of flagellate Streblomastix strix and complex community of Bacteroidetes bacteria on its surface.</title>
        <authorList>
            <person name="Treitli S.C."/>
            <person name="Kolisko M."/>
            <person name="Husnik F."/>
            <person name="Keeling P."/>
            <person name="Hampl V."/>
        </authorList>
    </citation>
    <scope>NUCLEOTIDE SEQUENCE [LARGE SCALE GENOMIC DNA]</scope>
    <source>
        <strain evidence="1">ST1C</strain>
    </source>
</reference>
<comment type="caution">
    <text evidence="1">The sequence shown here is derived from an EMBL/GenBank/DDBJ whole genome shotgun (WGS) entry which is preliminary data.</text>
</comment>
<protein>
    <submittedName>
        <fullName evidence="1">Uncharacterized protein</fullName>
    </submittedName>
</protein>
<gene>
    <name evidence="1" type="ORF">EZS28_021743</name>
</gene>
<accession>A0A5J4VK70</accession>
<evidence type="ECO:0000313" key="2">
    <source>
        <dbReference type="Proteomes" id="UP000324800"/>
    </source>
</evidence>
<name>A0A5J4VK70_9EUKA</name>
<organism evidence="1 2">
    <name type="scientific">Streblomastix strix</name>
    <dbReference type="NCBI Taxonomy" id="222440"/>
    <lineage>
        <taxon>Eukaryota</taxon>
        <taxon>Metamonada</taxon>
        <taxon>Preaxostyla</taxon>
        <taxon>Oxymonadida</taxon>
        <taxon>Streblomastigidae</taxon>
        <taxon>Streblomastix</taxon>
    </lineage>
</organism>
<dbReference type="Proteomes" id="UP000324800">
    <property type="component" value="Unassembled WGS sequence"/>
</dbReference>
<evidence type="ECO:0000313" key="1">
    <source>
        <dbReference type="EMBL" id="KAA6382729.1"/>
    </source>
</evidence>